<gene>
    <name evidence="1" type="ORF">I2F25_02280</name>
</gene>
<organism evidence="1 2">
    <name type="scientific">Acinetobacter pollinis</name>
    <dbReference type="NCBI Taxonomy" id="2605270"/>
    <lineage>
        <taxon>Bacteria</taxon>
        <taxon>Pseudomonadati</taxon>
        <taxon>Pseudomonadota</taxon>
        <taxon>Gammaproteobacteria</taxon>
        <taxon>Moraxellales</taxon>
        <taxon>Moraxellaceae</taxon>
        <taxon>Acinetobacter</taxon>
    </lineage>
</organism>
<sequence length="159" mass="18573">MSLLDTTQQTTNAPLHLINETQNLWLHRIYKCKADKCIQNELSSRIDELNTYSSLNQSLTQHFFKYTQGKVATPNTYLQIHQLDQKRIKVEGLSYTHKHHEKGKHFLIAYSNNTPNESIQLKNTDDQCIYELKQSKALLTLKSDQPTCQHFSGVYRLYD</sequence>
<name>A0ABU6DR38_9GAMM</name>
<comment type="caution">
    <text evidence="1">The sequence shown here is derived from an EMBL/GenBank/DDBJ whole genome shotgun (WGS) entry which is preliminary data.</text>
</comment>
<protein>
    <submittedName>
        <fullName evidence="1">Uncharacterized protein</fullName>
    </submittedName>
</protein>
<evidence type="ECO:0000313" key="1">
    <source>
        <dbReference type="EMBL" id="MEB5475896.1"/>
    </source>
</evidence>
<accession>A0ABU6DR38</accession>
<keyword evidence="2" id="KW-1185">Reference proteome</keyword>
<dbReference type="RefSeq" id="WP_325774486.1">
    <property type="nucleotide sequence ID" value="NZ_VTDN01000002.1"/>
</dbReference>
<evidence type="ECO:0000313" key="2">
    <source>
        <dbReference type="Proteomes" id="UP001339883"/>
    </source>
</evidence>
<reference evidence="1 2" key="1">
    <citation type="submission" date="2019-08" db="EMBL/GenBank/DDBJ databases">
        <title>Five species of Acinetobacter isolated from floral nectar and animal pollinators.</title>
        <authorList>
            <person name="Hendry T.A."/>
        </authorList>
    </citation>
    <scope>NUCLEOTIDE SEQUENCE [LARGE SCALE GENOMIC DNA]</scope>
    <source>
        <strain evidence="1 2">MD18.27</strain>
    </source>
</reference>
<dbReference type="Proteomes" id="UP001339883">
    <property type="component" value="Unassembled WGS sequence"/>
</dbReference>
<proteinExistence type="predicted"/>
<dbReference type="EMBL" id="VTDN01000002">
    <property type="protein sequence ID" value="MEB5475896.1"/>
    <property type="molecule type" value="Genomic_DNA"/>
</dbReference>